<keyword evidence="5 7" id="KW-0067">ATP-binding</keyword>
<evidence type="ECO:0000256" key="7">
    <source>
        <dbReference type="HAMAP-Rule" id="MF_00109"/>
    </source>
</evidence>
<reference evidence="9" key="3">
    <citation type="submission" date="2022-04" db="EMBL/GenBank/DDBJ databases">
        <authorList>
            <person name="Liu G."/>
        </authorList>
    </citation>
    <scope>NUCLEOTIDE SEQUENCE</scope>
    <source>
        <strain evidence="9">RG22</strain>
    </source>
</reference>
<gene>
    <name evidence="7" type="primary">aroK</name>
    <name evidence="8" type="ORF">GMPD_03940</name>
    <name evidence="9" type="ORF">M1B72_21270</name>
</gene>
<dbReference type="RefSeq" id="WP_183344527.1">
    <property type="nucleotide sequence ID" value="NZ_BLXY01000001.1"/>
</dbReference>
<dbReference type="InterPro" id="IPR000623">
    <property type="entry name" value="Shikimate_kinase/TSH1"/>
</dbReference>
<keyword evidence="7" id="KW-0963">Cytoplasm</keyword>
<dbReference type="PANTHER" id="PTHR21087">
    <property type="entry name" value="SHIKIMATE KINASE"/>
    <property type="match status" value="1"/>
</dbReference>
<dbReference type="GO" id="GO:0005829">
    <property type="term" value="C:cytosol"/>
    <property type="evidence" value="ECO:0007669"/>
    <property type="project" value="TreeGrafter"/>
</dbReference>
<feature type="binding site" evidence="7">
    <location>
        <position position="33"/>
    </location>
    <ligand>
        <name>substrate</name>
    </ligand>
</feature>
<comment type="subcellular location">
    <subcellularLocation>
        <location evidence="7">Cytoplasm</location>
    </subcellularLocation>
</comment>
<dbReference type="UniPathway" id="UPA00053">
    <property type="reaction ID" value="UER00088"/>
</dbReference>
<comment type="caution">
    <text evidence="7">Lacks conserved residue(s) required for the propagation of feature annotation.</text>
</comment>
<evidence type="ECO:0000256" key="5">
    <source>
        <dbReference type="ARBA" id="ARBA00022840"/>
    </source>
</evidence>
<evidence type="ECO:0000313" key="8">
    <source>
        <dbReference type="EMBL" id="GFO62475.1"/>
    </source>
</evidence>
<feature type="binding site" evidence="7">
    <location>
        <position position="15"/>
    </location>
    <ligand>
        <name>Mg(2+)</name>
        <dbReference type="ChEBI" id="CHEBI:18420"/>
    </ligand>
</feature>
<reference evidence="10" key="1">
    <citation type="submission" date="2020-06" db="EMBL/GenBank/DDBJ databases">
        <title>Draft genomic sequecing of Geomonas sp. Red736.</title>
        <authorList>
            <person name="Itoh H."/>
            <person name="Xu Z.X."/>
            <person name="Ushijima N."/>
            <person name="Masuda Y."/>
            <person name="Shiratori Y."/>
            <person name="Senoo K."/>
        </authorList>
    </citation>
    <scope>NUCLEOTIDE SEQUENCE [LARGE SCALE GENOMIC DNA]</scope>
    <source>
        <strain evidence="10">Red736</strain>
    </source>
</reference>
<dbReference type="Gene3D" id="3.40.50.300">
    <property type="entry name" value="P-loop containing nucleotide triphosphate hydrolases"/>
    <property type="match status" value="1"/>
</dbReference>
<keyword evidence="3 7" id="KW-0547">Nucleotide-binding</keyword>
<feature type="binding site" evidence="7">
    <location>
        <position position="117"/>
    </location>
    <ligand>
        <name>ATP</name>
        <dbReference type="ChEBI" id="CHEBI:30616"/>
    </ligand>
</feature>
<keyword evidence="7" id="KW-0479">Metal-binding</keyword>
<protein>
    <recommendedName>
        <fullName evidence="7">Shikimate kinase</fullName>
        <shortName evidence="7">SK</shortName>
        <ecNumber evidence="7">2.7.1.71</ecNumber>
    </recommendedName>
</protein>
<evidence type="ECO:0000256" key="1">
    <source>
        <dbReference type="ARBA" id="ARBA00022605"/>
    </source>
</evidence>
<evidence type="ECO:0000256" key="2">
    <source>
        <dbReference type="ARBA" id="ARBA00022679"/>
    </source>
</evidence>
<feature type="binding site" evidence="7">
    <location>
        <position position="134"/>
    </location>
    <ligand>
        <name>substrate</name>
    </ligand>
</feature>
<evidence type="ECO:0000313" key="11">
    <source>
        <dbReference type="Proteomes" id="UP000831485"/>
    </source>
</evidence>
<reference evidence="8" key="2">
    <citation type="journal article" date="2021" name="Int. J. Syst. Evol. Microbiol.">
        <title>Geomonas silvestris sp. nov., Geomonas paludis sp. nov. and Geomonas limicola sp. nov., isolated from terrestrial environments, and emended description of the genus Geomonas.</title>
        <authorList>
            <person name="Itoh H."/>
            <person name="Xu Z."/>
            <person name="Masuda Y."/>
            <person name="Ushijima N."/>
            <person name="Hayakawa C."/>
            <person name="Shiratori Y."/>
            <person name="Senoo K."/>
        </authorList>
    </citation>
    <scope>NUCLEOTIDE SEQUENCE</scope>
    <source>
        <strain evidence="8">Red736</strain>
    </source>
</reference>
<keyword evidence="7" id="KW-0460">Magnesium</keyword>
<comment type="function">
    <text evidence="7">Catalyzes the specific phosphorylation of the 3-hydroxyl group of shikimic acid using ATP as a cosubstrate.</text>
</comment>
<accession>A0A6V8MQW5</accession>
<name>A0A6V8MQW5_9BACT</name>
<feature type="binding site" evidence="7">
    <location>
        <begin position="11"/>
        <end position="16"/>
    </location>
    <ligand>
        <name>ATP</name>
        <dbReference type="ChEBI" id="CHEBI:30616"/>
    </ligand>
</feature>
<organism evidence="8 10">
    <name type="scientific">Geomonas paludis</name>
    <dbReference type="NCBI Taxonomy" id="2740185"/>
    <lineage>
        <taxon>Bacteria</taxon>
        <taxon>Pseudomonadati</taxon>
        <taxon>Thermodesulfobacteriota</taxon>
        <taxon>Desulfuromonadia</taxon>
        <taxon>Geobacterales</taxon>
        <taxon>Geobacteraceae</taxon>
        <taxon>Geomonas</taxon>
    </lineage>
</organism>
<dbReference type="GO" id="GO:0005524">
    <property type="term" value="F:ATP binding"/>
    <property type="evidence" value="ECO:0007669"/>
    <property type="project" value="UniProtKB-UniRule"/>
</dbReference>
<keyword evidence="4 7" id="KW-0418">Kinase</keyword>
<feature type="binding site" evidence="7">
    <location>
        <position position="79"/>
    </location>
    <ligand>
        <name>substrate</name>
    </ligand>
</feature>
<proteinExistence type="inferred from homology"/>
<dbReference type="PANTHER" id="PTHR21087:SF16">
    <property type="entry name" value="SHIKIMATE KINASE 1, CHLOROPLASTIC"/>
    <property type="match status" value="1"/>
</dbReference>
<comment type="cofactor">
    <cofactor evidence="7">
        <name>Mg(2+)</name>
        <dbReference type="ChEBI" id="CHEBI:18420"/>
    </cofactor>
    <text evidence="7">Binds 1 Mg(2+) ion per subunit.</text>
</comment>
<dbReference type="Proteomes" id="UP000568888">
    <property type="component" value="Unassembled WGS sequence"/>
</dbReference>
<evidence type="ECO:0000256" key="4">
    <source>
        <dbReference type="ARBA" id="ARBA00022777"/>
    </source>
</evidence>
<comment type="pathway">
    <text evidence="7">Metabolic intermediate biosynthesis; chorismate biosynthesis; chorismate from D-erythrose 4-phosphate and phosphoenolpyruvate: step 5/7.</text>
</comment>
<keyword evidence="11" id="KW-1185">Reference proteome</keyword>
<keyword evidence="6 7" id="KW-0057">Aromatic amino acid biosynthesis</keyword>
<comment type="similarity">
    <text evidence="7">Belongs to the shikimate kinase family.</text>
</comment>
<dbReference type="AlphaFoldDB" id="A0A6V8MQW5"/>
<evidence type="ECO:0000256" key="3">
    <source>
        <dbReference type="ARBA" id="ARBA00022741"/>
    </source>
</evidence>
<dbReference type="HAMAP" id="MF_00109">
    <property type="entry name" value="Shikimate_kinase"/>
    <property type="match status" value="1"/>
</dbReference>
<dbReference type="GO" id="GO:0009423">
    <property type="term" value="P:chorismate biosynthetic process"/>
    <property type="evidence" value="ECO:0007669"/>
    <property type="project" value="UniProtKB-UniRule"/>
</dbReference>
<dbReference type="InterPro" id="IPR027417">
    <property type="entry name" value="P-loop_NTPase"/>
</dbReference>
<dbReference type="Proteomes" id="UP000831485">
    <property type="component" value="Chromosome"/>
</dbReference>
<dbReference type="GO" id="GO:0000287">
    <property type="term" value="F:magnesium ion binding"/>
    <property type="evidence" value="ECO:0007669"/>
    <property type="project" value="UniProtKB-UniRule"/>
</dbReference>
<dbReference type="SUPFAM" id="SSF52540">
    <property type="entry name" value="P-loop containing nucleoside triphosphate hydrolases"/>
    <property type="match status" value="1"/>
</dbReference>
<evidence type="ECO:0000313" key="10">
    <source>
        <dbReference type="Proteomes" id="UP000568888"/>
    </source>
</evidence>
<dbReference type="InterPro" id="IPR031322">
    <property type="entry name" value="Shikimate/glucono_kinase"/>
</dbReference>
<dbReference type="EMBL" id="BLXY01000001">
    <property type="protein sequence ID" value="GFO62475.1"/>
    <property type="molecule type" value="Genomic_DNA"/>
</dbReference>
<keyword evidence="1 7" id="KW-0028">Amino-acid biosynthesis</keyword>
<dbReference type="GO" id="GO:0004765">
    <property type="term" value="F:shikimate kinase activity"/>
    <property type="evidence" value="ECO:0007669"/>
    <property type="project" value="UniProtKB-UniRule"/>
</dbReference>
<dbReference type="PRINTS" id="PR01100">
    <property type="entry name" value="SHIKIMTKNASE"/>
</dbReference>
<sequence length="167" mass="18201">MNRLTLIGMPGSGKSAIGRVIATRLGWRFIDTDHCIEKRFGKKLQAVVDEVGTEEFARIEEETVLALPEEGPVVISTGGSVVYSDAAMQHLAAISTVVFLDVPLPRLHGRIARAAPRGIVGMGAGGLEELYRNRFELYHKYAHSIVLLQGENLQEAATRVLFQCGVS</sequence>
<dbReference type="Pfam" id="PF01202">
    <property type="entry name" value="SKI"/>
    <property type="match status" value="1"/>
</dbReference>
<dbReference type="CDD" id="cd00464">
    <property type="entry name" value="SK"/>
    <property type="match status" value="1"/>
</dbReference>
<comment type="catalytic activity">
    <reaction evidence="7">
        <text>shikimate + ATP = 3-phosphoshikimate + ADP + H(+)</text>
        <dbReference type="Rhea" id="RHEA:13121"/>
        <dbReference type="ChEBI" id="CHEBI:15378"/>
        <dbReference type="ChEBI" id="CHEBI:30616"/>
        <dbReference type="ChEBI" id="CHEBI:36208"/>
        <dbReference type="ChEBI" id="CHEBI:145989"/>
        <dbReference type="ChEBI" id="CHEBI:456216"/>
        <dbReference type="EC" id="2.7.1.71"/>
    </reaction>
</comment>
<dbReference type="GO" id="GO:0008652">
    <property type="term" value="P:amino acid biosynthetic process"/>
    <property type="evidence" value="ECO:0007669"/>
    <property type="project" value="UniProtKB-KW"/>
</dbReference>
<keyword evidence="2 7" id="KW-0808">Transferase</keyword>
<dbReference type="GO" id="GO:0009073">
    <property type="term" value="P:aromatic amino acid family biosynthetic process"/>
    <property type="evidence" value="ECO:0007669"/>
    <property type="project" value="UniProtKB-KW"/>
</dbReference>
<dbReference type="EC" id="2.7.1.71" evidence="7"/>
<evidence type="ECO:0000313" key="9">
    <source>
        <dbReference type="EMBL" id="UPU35942.1"/>
    </source>
</evidence>
<comment type="subunit">
    <text evidence="7">Monomer.</text>
</comment>
<evidence type="ECO:0000256" key="6">
    <source>
        <dbReference type="ARBA" id="ARBA00023141"/>
    </source>
</evidence>
<dbReference type="EMBL" id="CP096574">
    <property type="protein sequence ID" value="UPU35942.1"/>
    <property type="molecule type" value="Genomic_DNA"/>
</dbReference>